<sequence length="102" mass="11160">MKKWLNFFLIFVISLTPIMVSSQLIYAQSVIAVSKTEISSCSQKAPLNQKGQCHAGQTIEANLLGSLLSLLMALISFIYLLTCSTGAPTSIYKPPRHSPVFI</sequence>
<accession>A0ABW8D6S2</accession>
<keyword evidence="1" id="KW-1133">Transmembrane helix</keyword>
<keyword evidence="1" id="KW-0812">Transmembrane</keyword>
<keyword evidence="1" id="KW-0472">Membrane</keyword>
<evidence type="ECO:0000313" key="3">
    <source>
        <dbReference type="Proteomes" id="UP001615550"/>
    </source>
</evidence>
<keyword evidence="3" id="KW-1185">Reference proteome</keyword>
<proteinExistence type="predicted"/>
<evidence type="ECO:0000313" key="2">
    <source>
        <dbReference type="EMBL" id="MFJ1268399.1"/>
    </source>
</evidence>
<protein>
    <recommendedName>
        <fullName evidence="4">Transmembrane protein</fullName>
    </recommendedName>
</protein>
<gene>
    <name evidence="2" type="ORF">ACD661_07515</name>
</gene>
<reference evidence="2 3" key="1">
    <citation type="submission" date="2024-08" db="EMBL/GenBank/DDBJ databases">
        <title>Draft Genome Sequence of Legionella lytica strain DSB2004, Isolated From a Fire Sprinkler System.</title>
        <authorList>
            <person name="Everhart A.D."/>
            <person name="Kidane D.T."/>
            <person name="Farone A.L."/>
            <person name="Farone M.B."/>
        </authorList>
    </citation>
    <scope>NUCLEOTIDE SEQUENCE [LARGE SCALE GENOMIC DNA]</scope>
    <source>
        <strain evidence="2 3">DSB2004</strain>
    </source>
</reference>
<feature type="transmembrane region" description="Helical" evidence="1">
    <location>
        <begin position="67"/>
        <end position="87"/>
    </location>
</feature>
<organism evidence="2 3">
    <name type="scientific">Legionella lytica</name>
    <dbReference type="NCBI Taxonomy" id="96232"/>
    <lineage>
        <taxon>Bacteria</taxon>
        <taxon>Pseudomonadati</taxon>
        <taxon>Pseudomonadota</taxon>
        <taxon>Gammaproteobacteria</taxon>
        <taxon>Legionellales</taxon>
        <taxon>Legionellaceae</taxon>
        <taxon>Legionella</taxon>
    </lineage>
</organism>
<dbReference type="Proteomes" id="UP001615550">
    <property type="component" value="Unassembled WGS sequence"/>
</dbReference>
<evidence type="ECO:0000256" key="1">
    <source>
        <dbReference type="SAM" id="Phobius"/>
    </source>
</evidence>
<dbReference type="RefSeq" id="WP_400187255.1">
    <property type="nucleotide sequence ID" value="NZ_JBGORX010000002.1"/>
</dbReference>
<name>A0ABW8D6S2_9GAMM</name>
<comment type="caution">
    <text evidence="2">The sequence shown here is derived from an EMBL/GenBank/DDBJ whole genome shotgun (WGS) entry which is preliminary data.</text>
</comment>
<evidence type="ECO:0008006" key="4">
    <source>
        <dbReference type="Google" id="ProtNLM"/>
    </source>
</evidence>
<dbReference type="EMBL" id="JBGORX010000002">
    <property type="protein sequence ID" value="MFJ1268399.1"/>
    <property type="molecule type" value="Genomic_DNA"/>
</dbReference>